<evidence type="ECO:0000256" key="3">
    <source>
        <dbReference type="ARBA" id="ARBA00022676"/>
    </source>
</evidence>
<keyword evidence="9 12" id="KW-0472">Membrane</keyword>
<keyword evidence="3" id="KW-0328">Glycosyltransferase</keyword>
<dbReference type="OrthoDB" id="675023at2759"/>
<evidence type="ECO:0000256" key="12">
    <source>
        <dbReference type="RuleBase" id="RU363127"/>
    </source>
</evidence>
<evidence type="ECO:0000256" key="4">
    <source>
        <dbReference type="ARBA" id="ARBA00022679"/>
    </source>
</evidence>
<dbReference type="GO" id="GO:0042285">
    <property type="term" value="F:xylosyltransferase activity"/>
    <property type="evidence" value="ECO:0007669"/>
    <property type="project" value="TreeGrafter"/>
</dbReference>
<keyword evidence="7 12" id="KW-1133">Transmembrane helix</keyword>
<dbReference type="EC" id="2.4.-.-" evidence="12"/>
<dbReference type="Pfam" id="PF03360">
    <property type="entry name" value="Glyco_transf_43"/>
    <property type="match status" value="1"/>
</dbReference>
<feature type="compositionally biased region" description="Low complexity" evidence="13">
    <location>
        <begin position="23"/>
        <end position="33"/>
    </location>
</feature>
<dbReference type="CDD" id="cd00218">
    <property type="entry name" value="GlcAT-I"/>
    <property type="match status" value="1"/>
</dbReference>
<keyword evidence="5 12" id="KW-0812">Transmembrane</keyword>
<dbReference type="GO" id="GO:0000139">
    <property type="term" value="C:Golgi membrane"/>
    <property type="evidence" value="ECO:0007669"/>
    <property type="project" value="UniProtKB-SubCell"/>
</dbReference>
<dbReference type="AlphaFoldDB" id="A0A9Q1L1L9"/>
<keyword evidence="15" id="KW-1185">Reference proteome</keyword>
<dbReference type="GO" id="GO:0071555">
    <property type="term" value="P:cell wall organization"/>
    <property type="evidence" value="ECO:0007669"/>
    <property type="project" value="UniProtKB-KW"/>
</dbReference>
<protein>
    <recommendedName>
        <fullName evidence="12">Glycosyltransferases</fullName>
        <ecNumber evidence="12">2.4.-.-</ecNumber>
    </recommendedName>
</protein>
<dbReference type="EMBL" id="JAJAGQ010000024">
    <property type="protein sequence ID" value="KAJ8526587.1"/>
    <property type="molecule type" value="Genomic_DNA"/>
</dbReference>
<dbReference type="FunFam" id="3.90.550.10:FF:000064">
    <property type="entry name" value="Glycosyltransferases"/>
    <property type="match status" value="1"/>
</dbReference>
<reference evidence="15" key="1">
    <citation type="journal article" date="2023" name="Proc. Natl. Acad. Sci. U.S.A.">
        <title>Genomic and structural basis for evolution of tropane alkaloid biosynthesis.</title>
        <authorList>
            <person name="Wanga Y.-J."/>
            <person name="Taina T."/>
            <person name="Yua J.-Y."/>
            <person name="Lia J."/>
            <person name="Xua B."/>
            <person name="Chenc J."/>
            <person name="D'Auriad J.C."/>
            <person name="Huanga J.-P."/>
            <person name="Huanga S.-X."/>
        </authorList>
    </citation>
    <scope>NUCLEOTIDE SEQUENCE [LARGE SCALE GENOMIC DNA]</scope>
    <source>
        <strain evidence="15">cv. KIB-2019</strain>
    </source>
</reference>
<evidence type="ECO:0000313" key="15">
    <source>
        <dbReference type="Proteomes" id="UP001152561"/>
    </source>
</evidence>
<dbReference type="InterPro" id="IPR005027">
    <property type="entry name" value="Glyco_trans_43"/>
</dbReference>
<proteinExistence type="inferred from homology"/>
<comment type="subcellular location">
    <subcellularLocation>
        <location evidence="1 12">Golgi apparatus membrane</location>
        <topology evidence="1 12">Single-pass type II membrane protein</topology>
    </subcellularLocation>
</comment>
<evidence type="ECO:0000313" key="14">
    <source>
        <dbReference type="EMBL" id="KAJ8526587.1"/>
    </source>
</evidence>
<evidence type="ECO:0000256" key="2">
    <source>
        <dbReference type="ARBA" id="ARBA00007706"/>
    </source>
</evidence>
<evidence type="ECO:0000256" key="7">
    <source>
        <dbReference type="ARBA" id="ARBA00022989"/>
    </source>
</evidence>
<evidence type="ECO:0000256" key="6">
    <source>
        <dbReference type="ARBA" id="ARBA00022968"/>
    </source>
</evidence>
<dbReference type="SUPFAM" id="SSF53448">
    <property type="entry name" value="Nucleotide-diphospho-sugar transferases"/>
    <property type="match status" value="1"/>
</dbReference>
<evidence type="ECO:0000256" key="13">
    <source>
        <dbReference type="SAM" id="MobiDB-lite"/>
    </source>
</evidence>
<dbReference type="GO" id="GO:0015018">
    <property type="term" value="F:galactosylgalactosylxylosylprotein 3-beta-glucuronosyltransferase activity"/>
    <property type="evidence" value="ECO:0007669"/>
    <property type="project" value="InterPro"/>
</dbReference>
<feature type="transmembrane region" description="Helical" evidence="12">
    <location>
        <begin position="89"/>
        <end position="109"/>
    </location>
</feature>
<evidence type="ECO:0000256" key="8">
    <source>
        <dbReference type="ARBA" id="ARBA00023034"/>
    </source>
</evidence>
<gene>
    <name evidence="14" type="ORF">K7X08_029064</name>
</gene>
<dbReference type="PANTHER" id="PTHR10896">
    <property type="entry name" value="GALACTOSYLGALACTOSYLXYLOSYLPROTEIN 3-BETA-GLUCURONOSYLTRANSFERASE BETA-1,3-GLUCURONYLTRANSFERASE"/>
    <property type="match status" value="1"/>
</dbReference>
<evidence type="ECO:0000256" key="9">
    <source>
        <dbReference type="ARBA" id="ARBA00023136"/>
    </source>
</evidence>
<keyword evidence="8 12" id="KW-0333">Golgi apparatus</keyword>
<name>A0A9Q1L1L9_9SOLA</name>
<evidence type="ECO:0000256" key="11">
    <source>
        <dbReference type="ARBA" id="ARBA00023316"/>
    </source>
</evidence>
<accession>A0A9Q1L1L9</accession>
<dbReference type="InterPro" id="IPR029044">
    <property type="entry name" value="Nucleotide-diphossugar_trans"/>
</dbReference>
<dbReference type="GO" id="GO:0010417">
    <property type="term" value="P:glucuronoxylan biosynthetic process"/>
    <property type="evidence" value="ECO:0007669"/>
    <property type="project" value="TreeGrafter"/>
</dbReference>
<evidence type="ECO:0000256" key="10">
    <source>
        <dbReference type="ARBA" id="ARBA00023180"/>
    </source>
</evidence>
<dbReference type="Gene3D" id="3.90.550.10">
    <property type="entry name" value="Spore Coat Polysaccharide Biosynthesis Protein SpsA, Chain A"/>
    <property type="match status" value="1"/>
</dbReference>
<comment type="caution">
    <text evidence="14">The sequence shown here is derived from an EMBL/GenBank/DDBJ whole genome shotgun (WGS) entry which is preliminary data.</text>
</comment>
<keyword evidence="10" id="KW-0325">Glycoprotein</keyword>
<dbReference type="GO" id="GO:0009834">
    <property type="term" value="P:plant-type secondary cell wall biogenesis"/>
    <property type="evidence" value="ECO:0007669"/>
    <property type="project" value="TreeGrafter"/>
</dbReference>
<evidence type="ECO:0000256" key="1">
    <source>
        <dbReference type="ARBA" id="ARBA00004323"/>
    </source>
</evidence>
<organism evidence="14 15">
    <name type="scientific">Anisodus acutangulus</name>
    <dbReference type="NCBI Taxonomy" id="402998"/>
    <lineage>
        <taxon>Eukaryota</taxon>
        <taxon>Viridiplantae</taxon>
        <taxon>Streptophyta</taxon>
        <taxon>Embryophyta</taxon>
        <taxon>Tracheophyta</taxon>
        <taxon>Spermatophyta</taxon>
        <taxon>Magnoliopsida</taxon>
        <taxon>eudicotyledons</taxon>
        <taxon>Gunneridae</taxon>
        <taxon>Pentapetalae</taxon>
        <taxon>asterids</taxon>
        <taxon>lamiids</taxon>
        <taxon>Solanales</taxon>
        <taxon>Solanaceae</taxon>
        <taxon>Solanoideae</taxon>
        <taxon>Hyoscyameae</taxon>
        <taxon>Anisodus</taxon>
    </lineage>
</organism>
<keyword evidence="6 12" id="KW-0735">Signal-anchor</keyword>
<keyword evidence="4 12" id="KW-0808">Transferase</keyword>
<feature type="region of interest" description="Disordered" evidence="13">
    <location>
        <begin position="1"/>
        <end position="33"/>
    </location>
</feature>
<evidence type="ECO:0000256" key="5">
    <source>
        <dbReference type="ARBA" id="ARBA00022692"/>
    </source>
</evidence>
<sequence>MASIRRMLSPVPRPGSAMNGEVSPAAASPLSKSSSCNHSYTSTGALMSSFGSLDYAIYKVQTFVVGLLSRRSSRPLDRSKLKGLIWRRALLQFFFCFVLGVFIGLTPLLNLSTNFISKHQALSFEVLQPEENARSYDTSRNVSSTTEDLSVMDNSTSQTKLVHVELKEKIAFNASFNQSLDQELMVSGKLLIIVTPTEIRPFQAYYLNRLAYALKLVPSPLLWIVVEMNSQSVETADILRRTGVMYRHLVCSKNFTDVKEKNVHLRNVALSHIEIHRLDGIVYFADEYNIYSADIFEQMRQISRFGTWTVARLAENNRKVILQGPICNGSQVIGWHTEGRAKRFQRFYAEISGFAFNSTILWDPKRWHQPTLEPIRQSDTARSSSQVSTFIEQVVEDESQMEGLPMNCSRIMVWQFNTEILYPYPHEWLVKNYSSTCISV</sequence>
<dbReference type="PANTHER" id="PTHR10896:SF64">
    <property type="entry name" value="GLYCOSYLTRANSFERASES"/>
    <property type="match status" value="1"/>
</dbReference>
<comment type="function">
    <text evidence="12">Involved in the synthesis of glucuronoxylan hemicellulose in secondary cell walls.</text>
</comment>
<comment type="similarity">
    <text evidence="2 12">Belongs to the glycosyltransferase 43 family.</text>
</comment>
<keyword evidence="11 12" id="KW-0961">Cell wall biogenesis/degradation</keyword>
<dbReference type="Proteomes" id="UP001152561">
    <property type="component" value="Unassembled WGS sequence"/>
</dbReference>